<dbReference type="Proteomes" id="UP001140076">
    <property type="component" value="Unassembled WGS sequence"/>
</dbReference>
<reference evidence="2" key="1">
    <citation type="submission" date="2021-10" db="EMBL/GenBank/DDBJ databases">
        <title>Streptomonospora sp. nov., isolated from mangrove soil.</title>
        <authorList>
            <person name="Chen X."/>
            <person name="Ge X."/>
            <person name="Liu W."/>
        </authorList>
    </citation>
    <scope>NUCLEOTIDE SEQUENCE</scope>
    <source>
        <strain evidence="2">S1-112</strain>
    </source>
</reference>
<evidence type="ECO:0000313" key="2">
    <source>
        <dbReference type="EMBL" id="MDA0563634.1"/>
    </source>
</evidence>
<dbReference type="AlphaFoldDB" id="A0A9X3NKS6"/>
<dbReference type="RefSeq" id="WP_270070908.1">
    <property type="nucleotide sequence ID" value="NZ_JAJAQC010000005.1"/>
</dbReference>
<dbReference type="InterPro" id="IPR021961">
    <property type="entry name" value="McrB_DNA-bd"/>
</dbReference>
<comment type="caution">
    <text evidence="2">The sequence shown here is derived from an EMBL/GenBank/DDBJ whole genome shotgun (WGS) entry which is preliminary data.</text>
</comment>
<evidence type="ECO:0000313" key="3">
    <source>
        <dbReference type="Proteomes" id="UP001140076"/>
    </source>
</evidence>
<name>A0A9X3NKS6_9ACTN</name>
<organism evidence="2 3">
    <name type="scientific">Streptomonospora mangrovi</name>
    <dbReference type="NCBI Taxonomy" id="2883123"/>
    <lineage>
        <taxon>Bacteria</taxon>
        <taxon>Bacillati</taxon>
        <taxon>Actinomycetota</taxon>
        <taxon>Actinomycetes</taxon>
        <taxon>Streptosporangiales</taxon>
        <taxon>Nocardiopsidaceae</taxon>
        <taxon>Streptomonospora</taxon>
    </lineage>
</organism>
<gene>
    <name evidence="2" type="ORF">LG943_04705</name>
</gene>
<dbReference type="Gene3D" id="3.30.920.90">
    <property type="match status" value="1"/>
</dbReference>
<dbReference type="Pfam" id="PF12102">
    <property type="entry name" value="MrcB_N"/>
    <property type="match status" value="1"/>
</dbReference>
<feature type="domain" description="Type IV methyl-directed restriction enzyme EcoKMcrB subunit DNA-binding" evidence="1">
    <location>
        <begin position="10"/>
        <end position="180"/>
    </location>
</feature>
<dbReference type="EMBL" id="JAJAQC010000005">
    <property type="protein sequence ID" value="MDA0563634.1"/>
    <property type="molecule type" value="Genomic_DNA"/>
</dbReference>
<sequence length="360" mass="40134">MSIAENYDRDHPMSSPVQILLRQASRHLADITPAGLIVRGSGGQGKGTYTPWIGFFDPDETSNPGHGLYVVYIFSADLKSVTLMLNHGVTELRKQLKEASQGSQNELHERLRLSSKKLIGRIPESMLDHWSDPVDLKSDGWRQNAYQAGCVAARRYDAMQLPDEDSLRTDLWHMTGIYQEAIIARHNLAASGQDPMTPGDTPSDLKAPIPSNALIEFRPKSDSDYIAHMKGHRIVKKRRHETLIAEYGTQIQKHGFQAATNVHPRDLLLHHGSKVWLVEAKVVYQGNATNAVRDAIGQLFTYRHFLHSTPPEPHMVALFTESIGQGYVDLLESLSIASVWKTRNGWHGSPSAENDSLIPG</sequence>
<keyword evidence="3" id="KW-1185">Reference proteome</keyword>
<evidence type="ECO:0000259" key="1">
    <source>
        <dbReference type="Pfam" id="PF12102"/>
    </source>
</evidence>
<protein>
    <submittedName>
        <fullName evidence="2">DUF3578 domain-containing protein</fullName>
    </submittedName>
</protein>
<accession>A0A9X3NKS6</accession>
<proteinExistence type="predicted"/>